<evidence type="ECO:0000313" key="4">
    <source>
        <dbReference type="Proteomes" id="UP001229421"/>
    </source>
</evidence>
<organism evidence="3 4">
    <name type="scientific">Tagetes erecta</name>
    <name type="common">African marigold</name>
    <dbReference type="NCBI Taxonomy" id="13708"/>
    <lineage>
        <taxon>Eukaryota</taxon>
        <taxon>Viridiplantae</taxon>
        <taxon>Streptophyta</taxon>
        <taxon>Embryophyta</taxon>
        <taxon>Tracheophyta</taxon>
        <taxon>Spermatophyta</taxon>
        <taxon>Magnoliopsida</taxon>
        <taxon>eudicotyledons</taxon>
        <taxon>Gunneridae</taxon>
        <taxon>Pentapetalae</taxon>
        <taxon>asterids</taxon>
        <taxon>campanulids</taxon>
        <taxon>Asterales</taxon>
        <taxon>Asteraceae</taxon>
        <taxon>Asteroideae</taxon>
        <taxon>Heliantheae alliance</taxon>
        <taxon>Tageteae</taxon>
        <taxon>Tagetes</taxon>
    </lineage>
</organism>
<accession>A0AAD8KQH4</accession>
<feature type="domain" description="J" evidence="2">
    <location>
        <begin position="237"/>
        <end position="305"/>
    </location>
</feature>
<sequence length="305" mass="34901">MTIIKGCENNVEGENVVIIDLDNDSLSDVNMNMPKTPAQRSRGSKGLKSDNCFPVKAYIYIDDDDVEIPKNHIPQKNIHPMNLSKSKRMYPGRGPGSFGLNIQLDDDEDDSKNVIHENGQSTDVTDGAVIEGTIVDEREKIKDTVEYKQAQEEELSAREIALKLQAEEAKQQRRLLKRKKAEKMRLLDIKKRQKQRVDEIRESQKQDDENMNKKETYRIEVQQDLKKLEMTCHDMASLLRGLGILVSSAYATSDQVHAAYKRALLKFHPDRACSGSDMRKQVEAEEKFKLISRMKEKVSNIPKLK</sequence>
<evidence type="ECO:0000313" key="3">
    <source>
        <dbReference type="EMBL" id="KAK1425451.1"/>
    </source>
</evidence>
<dbReference type="InterPro" id="IPR036869">
    <property type="entry name" value="J_dom_sf"/>
</dbReference>
<dbReference type="AlphaFoldDB" id="A0AAD8KQH4"/>
<comment type="caution">
    <text evidence="3">The sequence shown here is derived from an EMBL/GenBank/DDBJ whole genome shotgun (WGS) entry which is preliminary data.</text>
</comment>
<feature type="coiled-coil region" evidence="1">
    <location>
        <begin position="152"/>
        <end position="186"/>
    </location>
</feature>
<keyword evidence="1" id="KW-0175">Coiled coil</keyword>
<gene>
    <name evidence="3" type="ORF">QVD17_20803</name>
</gene>
<dbReference type="Gene3D" id="1.10.287.110">
    <property type="entry name" value="DnaJ domain"/>
    <property type="match status" value="1"/>
</dbReference>
<evidence type="ECO:0000256" key="1">
    <source>
        <dbReference type="SAM" id="Coils"/>
    </source>
</evidence>
<protein>
    <recommendedName>
        <fullName evidence="2">J domain-containing protein</fullName>
    </recommendedName>
</protein>
<dbReference type="PROSITE" id="PS50076">
    <property type="entry name" value="DNAJ_2"/>
    <property type="match status" value="1"/>
</dbReference>
<proteinExistence type="predicted"/>
<dbReference type="CDD" id="cd06257">
    <property type="entry name" value="DnaJ"/>
    <property type="match status" value="1"/>
</dbReference>
<dbReference type="PANTHER" id="PTHR36335:SF1">
    <property type="entry name" value="CHAPERONE DNAJ-DOMAIN SUPERFAMILY PROTEIN"/>
    <property type="match status" value="1"/>
</dbReference>
<dbReference type="SUPFAM" id="SSF46565">
    <property type="entry name" value="Chaperone J-domain"/>
    <property type="match status" value="1"/>
</dbReference>
<evidence type="ECO:0000259" key="2">
    <source>
        <dbReference type="PROSITE" id="PS50076"/>
    </source>
</evidence>
<dbReference type="Pfam" id="PF00226">
    <property type="entry name" value="DnaJ"/>
    <property type="match status" value="1"/>
</dbReference>
<dbReference type="Proteomes" id="UP001229421">
    <property type="component" value="Unassembled WGS sequence"/>
</dbReference>
<reference evidence="3" key="1">
    <citation type="journal article" date="2023" name="bioRxiv">
        <title>Improved chromosome-level genome assembly for marigold (Tagetes erecta).</title>
        <authorList>
            <person name="Jiang F."/>
            <person name="Yuan L."/>
            <person name="Wang S."/>
            <person name="Wang H."/>
            <person name="Xu D."/>
            <person name="Wang A."/>
            <person name="Fan W."/>
        </authorList>
    </citation>
    <scope>NUCLEOTIDE SEQUENCE</scope>
    <source>
        <strain evidence="3">WSJ</strain>
        <tissue evidence="3">Leaf</tissue>
    </source>
</reference>
<name>A0AAD8KQH4_TARER</name>
<keyword evidence="4" id="KW-1185">Reference proteome</keyword>
<dbReference type="PANTHER" id="PTHR36335">
    <property type="entry name" value="CHAPERONE DNAJ-DOMAIN SUPERFAMILY PROTEIN"/>
    <property type="match status" value="1"/>
</dbReference>
<dbReference type="PRINTS" id="PR00625">
    <property type="entry name" value="JDOMAIN"/>
</dbReference>
<dbReference type="InterPro" id="IPR001623">
    <property type="entry name" value="DnaJ_domain"/>
</dbReference>
<dbReference type="EMBL" id="JAUHHV010000005">
    <property type="protein sequence ID" value="KAK1425451.1"/>
    <property type="molecule type" value="Genomic_DNA"/>
</dbReference>